<keyword evidence="4" id="KW-0378">Hydrolase</keyword>
<dbReference type="GO" id="GO:0008237">
    <property type="term" value="F:metallopeptidase activity"/>
    <property type="evidence" value="ECO:0007669"/>
    <property type="project" value="UniProtKB-KW"/>
</dbReference>
<dbReference type="Proteomes" id="UP000823886">
    <property type="component" value="Unassembled WGS sequence"/>
</dbReference>
<reference evidence="9" key="1">
    <citation type="journal article" date="2021" name="PeerJ">
        <title>Extensive microbial diversity within the chicken gut microbiome revealed by metagenomics and culture.</title>
        <authorList>
            <person name="Gilroy R."/>
            <person name="Ravi A."/>
            <person name="Getino M."/>
            <person name="Pursley I."/>
            <person name="Horton D.L."/>
            <person name="Alikhan N.F."/>
            <person name="Baker D."/>
            <person name="Gharbi K."/>
            <person name="Hall N."/>
            <person name="Watson M."/>
            <person name="Adriaenssens E.M."/>
            <person name="Foster-Nyarko E."/>
            <person name="Jarju S."/>
            <person name="Secka A."/>
            <person name="Antonio M."/>
            <person name="Oren A."/>
            <person name="Chaudhuri R.R."/>
            <person name="La Ragione R."/>
            <person name="Hildebrand F."/>
            <person name="Pallen M.J."/>
        </authorList>
    </citation>
    <scope>NUCLEOTIDE SEQUENCE</scope>
    <source>
        <strain evidence="9">ChiBcec2-3848</strain>
    </source>
</reference>
<dbReference type="SUPFAM" id="SSF102712">
    <property type="entry name" value="JAB1/MPN domain"/>
    <property type="match status" value="1"/>
</dbReference>
<evidence type="ECO:0000256" key="1">
    <source>
        <dbReference type="ARBA" id="ARBA00010243"/>
    </source>
</evidence>
<dbReference type="GO" id="GO:0046872">
    <property type="term" value="F:metal ion binding"/>
    <property type="evidence" value="ECO:0007669"/>
    <property type="project" value="UniProtKB-KW"/>
</dbReference>
<keyword evidence="3" id="KW-0479">Metal-binding</keyword>
<gene>
    <name evidence="9" type="primary">radC</name>
    <name evidence="9" type="ORF">H9753_06055</name>
</gene>
<proteinExistence type="inferred from homology"/>
<reference evidence="9" key="2">
    <citation type="submission" date="2021-04" db="EMBL/GenBank/DDBJ databases">
        <authorList>
            <person name="Gilroy R."/>
        </authorList>
    </citation>
    <scope>NUCLEOTIDE SEQUENCE</scope>
    <source>
        <strain evidence="9">ChiBcec2-3848</strain>
    </source>
</reference>
<evidence type="ECO:0000256" key="6">
    <source>
        <dbReference type="ARBA" id="ARBA00023049"/>
    </source>
</evidence>
<dbReference type="NCBIfam" id="NF000642">
    <property type="entry name" value="PRK00024.1"/>
    <property type="match status" value="1"/>
</dbReference>
<keyword evidence="2" id="KW-0645">Protease</keyword>
<dbReference type="PANTHER" id="PTHR30471">
    <property type="entry name" value="DNA REPAIR PROTEIN RADC"/>
    <property type="match status" value="1"/>
</dbReference>
<organism evidence="9 10">
    <name type="scientific">Candidatus Blautia merdavium</name>
    <dbReference type="NCBI Taxonomy" id="2838494"/>
    <lineage>
        <taxon>Bacteria</taxon>
        <taxon>Bacillati</taxon>
        <taxon>Bacillota</taxon>
        <taxon>Clostridia</taxon>
        <taxon>Lachnospirales</taxon>
        <taxon>Lachnospiraceae</taxon>
        <taxon>Blautia</taxon>
    </lineage>
</organism>
<dbReference type="PROSITE" id="PS01302">
    <property type="entry name" value="UPF0758"/>
    <property type="match status" value="1"/>
</dbReference>
<name>A0A9D2PMF5_9FIRM</name>
<dbReference type="NCBIfam" id="TIGR00608">
    <property type="entry name" value="radc"/>
    <property type="match status" value="1"/>
</dbReference>
<accession>A0A9D2PMF5</accession>
<comment type="caution">
    <text evidence="9">The sequence shown here is derived from an EMBL/GenBank/DDBJ whole genome shotgun (WGS) entry which is preliminary data.</text>
</comment>
<evidence type="ECO:0000256" key="2">
    <source>
        <dbReference type="ARBA" id="ARBA00022670"/>
    </source>
</evidence>
<sequence>MKENKTIKEIPEDNRPYEKCLAGGAQTLTDGELLAVLLRTGTKGRNSLELAQEILELSKDKEGLLGLHQLSLAQLRSVKGVGKVKAVQIKCIGELSKRIASAAAKRGLSYNRPATIADYYMERLRHEEQELLMCMMLDTKNHLLGEEMVFKGTVNGSLANPREIFLSAFSYHAVGIILVHNHPSGDPRPSRADLDFTERVFRAGEIVGIPLLDHIIIGDHTYISLKEQGIL</sequence>
<protein>
    <submittedName>
        <fullName evidence="9">DNA repair protein RadC</fullName>
    </submittedName>
</protein>
<dbReference type="InterPro" id="IPR025657">
    <property type="entry name" value="RadC_JAB"/>
</dbReference>
<evidence type="ECO:0000259" key="8">
    <source>
        <dbReference type="PROSITE" id="PS50249"/>
    </source>
</evidence>
<evidence type="ECO:0000256" key="4">
    <source>
        <dbReference type="ARBA" id="ARBA00022801"/>
    </source>
</evidence>
<evidence type="ECO:0000256" key="5">
    <source>
        <dbReference type="ARBA" id="ARBA00022833"/>
    </source>
</evidence>
<dbReference type="GO" id="GO:0006508">
    <property type="term" value="P:proteolysis"/>
    <property type="evidence" value="ECO:0007669"/>
    <property type="project" value="UniProtKB-KW"/>
</dbReference>
<dbReference type="Gene3D" id="3.40.140.10">
    <property type="entry name" value="Cytidine Deaminase, domain 2"/>
    <property type="match status" value="1"/>
</dbReference>
<evidence type="ECO:0000256" key="7">
    <source>
        <dbReference type="RuleBase" id="RU003797"/>
    </source>
</evidence>
<evidence type="ECO:0000256" key="3">
    <source>
        <dbReference type="ARBA" id="ARBA00022723"/>
    </source>
</evidence>
<dbReference type="InterPro" id="IPR001405">
    <property type="entry name" value="UPF0758"/>
</dbReference>
<evidence type="ECO:0000313" key="9">
    <source>
        <dbReference type="EMBL" id="HJC63166.1"/>
    </source>
</evidence>
<dbReference type="CDD" id="cd08071">
    <property type="entry name" value="MPN_DUF2466"/>
    <property type="match status" value="1"/>
</dbReference>
<dbReference type="PANTHER" id="PTHR30471:SF3">
    <property type="entry name" value="UPF0758 PROTEIN YEES-RELATED"/>
    <property type="match status" value="1"/>
</dbReference>
<keyword evidence="6" id="KW-0482">Metalloprotease</keyword>
<dbReference type="InterPro" id="IPR037518">
    <property type="entry name" value="MPN"/>
</dbReference>
<dbReference type="InterPro" id="IPR046778">
    <property type="entry name" value="UPF0758_N"/>
</dbReference>
<dbReference type="EMBL" id="DWVZ01000078">
    <property type="protein sequence ID" value="HJC63166.1"/>
    <property type="molecule type" value="Genomic_DNA"/>
</dbReference>
<dbReference type="Pfam" id="PF04002">
    <property type="entry name" value="RadC"/>
    <property type="match status" value="1"/>
</dbReference>
<dbReference type="AlphaFoldDB" id="A0A9D2PMF5"/>
<comment type="similarity">
    <text evidence="1 7">Belongs to the UPF0758 family.</text>
</comment>
<dbReference type="InterPro" id="IPR020891">
    <property type="entry name" value="UPF0758_CS"/>
</dbReference>
<evidence type="ECO:0000313" key="10">
    <source>
        <dbReference type="Proteomes" id="UP000823886"/>
    </source>
</evidence>
<keyword evidence="5" id="KW-0862">Zinc</keyword>
<dbReference type="PROSITE" id="PS50249">
    <property type="entry name" value="MPN"/>
    <property type="match status" value="1"/>
</dbReference>
<feature type="domain" description="MPN" evidence="8">
    <location>
        <begin position="109"/>
        <end position="231"/>
    </location>
</feature>
<dbReference type="Pfam" id="PF20582">
    <property type="entry name" value="UPF0758_N"/>
    <property type="match status" value="1"/>
</dbReference>